<keyword evidence="1" id="KW-0812">Transmembrane</keyword>
<sequence>MQPKPAILSLIRSGFFKGVGFSLGMMTTGLFAAAAAMKVFSAGEVISATELNRNFAISAPEGAIMAFNLAECPEGWAAADGNNGTPDLRGRFIRGLNDFGTGASSVDPAGLRALRNVQDDAFQGHWHWRNTSHTEEAYLQTAGGGLSYSFGPFSSVGATYTGEPVTDGTNGNPRTAKETRPVNVGLIFCQRMN</sequence>
<proteinExistence type="predicted"/>
<comment type="caution">
    <text evidence="2">The sequence shown here is derived from an EMBL/GenBank/DDBJ whole genome shotgun (WGS) entry which is preliminary data.</text>
</comment>
<feature type="transmembrane region" description="Helical" evidence="1">
    <location>
        <begin position="21"/>
        <end position="40"/>
    </location>
</feature>
<keyword evidence="1" id="KW-0472">Membrane</keyword>
<gene>
    <name evidence="2" type="ORF">F9K24_21290</name>
</gene>
<organism evidence="2 3">
    <name type="scientific">Leptonema illini</name>
    <dbReference type="NCBI Taxonomy" id="183"/>
    <lineage>
        <taxon>Bacteria</taxon>
        <taxon>Pseudomonadati</taxon>
        <taxon>Spirochaetota</taxon>
        <taxon>Spirochaetia</taxon>
        <taxon>Leptospirales</taxon>
        <taxon>Leptospiraceae</taxon>
        <taxon>Leptonema</taxon>
    </lineage>
</organism>
<evidence type="ECO:0000313" key="2">
    <source>
        <dbReference type="EMBL" id="KAB2928982.1"/>
    </source>
</evidence>
<accession>A0A833GX79</accession>
<evidence type="ECO:0000256" key="1">
    <source>
        <dbReference type="SAM" id="Phobius"/>
    </source>
</evidence>
<dbReference type="EMBL" id="WBUI01000040">
    <property type="protein sequence ID" value="KAB2928982.1"/>
    <property type="molecule type" value="Genomic_DNA"/>
</dbReference>
<dbReference type="SUPFAM" id="SSF88874">
    <property type="entry name" value="Receptor-binding domain of short tail fibre protein gp12"/>
    <property type="match status" value="1"/>
</dbReference>
<protein>
    <submittedName>
        <fullName evidence="2">Tail fiber protein</fullName>
    </submittedName>
</protein>
<reference evidence="2 3" key="1">
    <citation type="submission" date="2019-10" db="EMBL/GenBank/DDBJ databases">
        <title>Extracellular Electron Transfer in a Candidatus Methanoperedens spp. Enrichment Culture.</title>
        <authorList>
            <person name="Berger S."/>
            <person name="Rangel Shaw D."/>
            <person name="Berben T."/>
            <person name="In 'T Zandt M."/>
            <person name="Frank J."/>
            <person name="Reimann J."/>
            <person name="Jetten M.S.M."/>
            <person name="Welte C.U."/>
        </authorList>
    </citation>
    <scope>NUCLEOTIDE SEQUENCE [LARGE SCALE GENOMIC DNA]</scope>
    <source>
        <strain evidence="2">SB12</strain>
    </source>
</reference>
<dbReference type="Proteomes" id="UP000460298">
    <property type="component" value="Unassembled WGS sequence"/>
</dbReference>
<dbReference type="AlphaFoldDB" id="A0A833GX79"/>
<evidence type="ECO:0000313" key="3">
    <source>
        <dbReference type="Proteomes" id="UP000460298"/>
    </source>
</evidence>
<keyword evidence="1" id="KW-1133">Transmembrane helix</keyword>
<name>A0A833GX79_9LEPT</name>